<dbReference type="EMBL" id="FOSL01000029">
    <property type="protein sequence ID" value="SFL07771.1"/>
    <property type="molecule type" value="Genomic_DNA"/>
</dbReference>
<accession>A0A1I4EUF1</accession>
<organism evidence="1 2">
    <name type="scientific">Neomesorhizobium albiziae</name>
    <dbReference type="NCBI Taxonomy" id="335020"/>
    <lineage>
        <taxon>Bacteria</taxon>
        <taxon>Pseudomonadati</taxon>
        <taxon>Pseudomonadota</taxon>
        <taxon>Alphaproteobacteria</taxon>
        <taxon>Hyphomicrobiales</taxon>
        <taxon>Phyllobacteriaceae</taxon>
        <taxon>Neomesorhizobium</taxon>
    </lineage>
</organism>
<gene>
    <name evidence="1" type="ORF">SAMN04488498_12930</name>
</gene>
<proteinExistence type="predicted"/>
<dbReference type="OrthoDB" id="8080642at2"/>
<evidence type="ECO:0000313" key="1">
    <source>
        <dbReference type="EMBL" id="SFL07771.1"/>
    </source>
</evidence>
<dbReference type="RefSeq" id="WP_149763460.1">
    <property type="nucleotide sequence ID" value="NZ_BSPE01000012.1"/>
</dbReference>
<reference evidence="1 2" key="1">
    <citation type="submission" date="2016-10" db="EMBL/GenBank/DDBJ databases">
        <authorList>
            <person name="Varghese N."/>
            <person name="Submissions S."/>
        </authorList>
    </citation>
    <scope>NUCLEOTIDE SEQUENCE [LARGE SCALE GENOMIC DNA]</scope>
    <source>
        <strain evidence="1 2">DSM 21822</strain>
    </source>
</reference>
<name>A0A1I4EUF1_9HYPH</name>
<protein>
    <submittedName>
        <fullName evidence="1">Uncharacterized protein</fullName>
    </submittedName>
</protein>
<keyword evidence="2" id="KW-1185">Reference proteome</keyword>
<sequence length="72" mass="7907">MRFNGIASPEQLAILHQIFDDRCRAAGIQPGDPDHETLALRIISLFQSGVQTAEEIIAALDRNDFQGESRAA</sequence>
<dbReference type="Proteomes" id="UP000323300">
    <property type="component" value="Unassembled WGS sequence"/>
</dbReference>
<dbReference type="AlphaFoldDB" id="A0A1I4EUF1"/>
<evidence type="ECO:0000313" key="2">
    <source>
        <dbReference type="Proteomes" id="UP000323300"/>
    </source>
</evidence>